<comment type="caution">
    <text evidence="3">The sequence shown here is derived from an EMBL/GenBank/DDBJ whole genome shotgun (WGS) entry which is preliminary data.</text>
</comment>
<protein>
    <recommendedName>
        <fullName evidence="1">RNA-directed DNA polymerase</fullName>
        <ecNumber evidence="1">2.7.7.49</ecNumber>
    </recommendedName>
</protein>
<sequence>MKDKELQELKIMVKDGWPNKKQSVNDIIKPYWNYRDVITEVDGILFKSNQLIIPQSMKKEILQKLHYSHLGINKTISKARETVFWPYMSKEIGDMIQNCITCLEYQNSQQQENLANREVADVSHVWSIKIHNNKKI</sequence>
<reference evidence="3 4" key="1">
    <citation type="journal article" date="2024" name="BMC Genomics">
        <title>De novo assembly and annotation of Popillia japonica's genome with initial clues to its potential as an invasive pest.</title>
        <authorList>
            <person name="Cucini C."/>
            <person name="Boschi S."/>
            <person name="Funari R."/>
            <person name="Cardaioli E."/>
            <person name="Iannotti N."/>
            <person name="Marturano G."/>
            <person name="Paoli F."/>
            <person name="Bruttini M."/>
            <person name="Carapelli A."/>
            <person name="Frati F."/>
            <person name="Nardi F."/>
        </authorList>
    </citation>
    <scope>NUCLEOTIDE SEQUENCE [LARGE SCALE GENOMIC DNA]</scope>
    <source>
        <strain evidence="3">DMR45628</strain>
    </source>
</reference>
<dbReference type="PANTHER" id="PTHR37984">
    <property type="entry name" value="PROTEIN CBG26694"/>
    <property type="match status" value="1"/>
</dbReference>
<dbReference type="Gene3D" id="1.10.340.70">
    <property type="match status" value="1"/>
</dbReference>
<dbReference type="GO" id="GO:0003964">
    <property type="term" value="F:RNA-directed DNA polymerase activity"/>
    <property type="evidence" value="ECO:0007669"/>
    <property type="project" value="UniProtKB-EC"/>
</dbReference>
<gene>
    <name evidence="3" type="ORF">QE152_g35730</name>
</gene>
<evidence type="ECO:0000313" key="3">
    <source>
        <dbReference type="EMBL" id="KAK9688198.1"/>
    </source>
</evidence>
<feature type="domain" description="Integrase zinc-binding" evidence="2">
    <location>
        <begin position="53"/>
        <end position="107"/>
    </location>
</feature>
<evidence type="ECO:0000259" key="2">
    <source>
        <dbReference type="Pfam" id="PF17921"/>
    </source>
</evidence>
<dbReference type="InterPro" id="IPR050951">
    <property type="entry name" value="Retrovirus_Pol_polyprotein"/>
</dbReference>
<dbReference type="InterPro" id="IPR041588">
    <property type="entry name" value="Integrase_H2C2"/>
</dbReference>
<dbReference type="Proteomes" id="UP001458880">
    <property type="component" value="Unassembled WGS sequence"/>
</dbReference>
<dbReference type="EMBL" id="JASPKY010000602">
    <property type="protein sequence ID" value="KAK9688198.1"/>
    <property type="molecule type" value="Genomic_DNA"/>
</dbReference>
<dbReference type="AlphaFoldDB" id="A0AAW1IFI8"/>
<dbReference type="EC" id="2.7.7.49" evidence="1"/>
<evidence type="ECO:0000313" key="4">
    <source>
        <dbReference type="Proteomes" id="UP001458880"/>
    </source>
</evidence>
<proteinExistence type="predicted"/>
<evidence type="ECO:0000256" key="1">
    <source>
        <dbReference type="ARBA" id="ARBA00012493"/>
    </source>
</evidence>
<dbReference type="FunFam" id="1.10.340.70:FF:000003">
    <property type="entry name" value="Protein CBG25708"/>
    <property type="match status" value="1"/>
</dbReference>
<name>A0AAW1IFI8_POPJA</name>
<accession>A0AAW1IFI8</accession>
<keyword evidence="4" id="KW-1185">Reference proteome</keyword>
<dbReference type="PANTHER" id="PTHR37984:SF7">
    <property type="entry name" value="INTEGRASE CATALYTIC DOMAIN-CONTAINING PROTEIN"/>
    <property type="match status" value="1"/>
</dbReference>
<dbReference type="Pfam" id="PF17921">
    <property type="entry name" value="Integrase_H2C2"/>
    <property type="match status" value="1"/>
</dbReference>
<organism evidence="3 4">
    <name type="scientific">Popillia japonica</name>
    <name type="common">Japanese beetle</name>
    <dbReference type="NCBI Taxonomy" id="7064"/>
    <lineage>
        <taxon>Eukaryota</taxon>
        <taxon>Metazoa</taxon>
        <taxon>Ecdysozoa</taxon>
        <taxon>Arthropoda</taxon>
        <taxon>Hexapoda</taxon>
        <taxon>Insecta</taxon>
        <taxon>Pterygota</taxon>
        <taxon>Neoptera</taxon>
        <taxon>Endopterygota</taxon>
        <taxon>Coleoptera</taxon>
        <taxon>Polyphaga</taxon>
        <taxon>Scarabaeiformia</taxon>
        <taxon>Scarabaeidae</taxon>
        <taxon>Rutelinae</taxon>
        <taxon>Popillia</taxon>
    </lineage>
</organism>